<evidence type="ECO:0000256" key="2">
    <source>
        <dbReference type="SAM" id="SignalP"/>
    </source>
</evidence>
<evidence type="ECO:0000313" key="4">
    <source>
        <dbReference type="Proteomes" id="UP001150569"/>
    </source>
</evidence>
<dbReference type="EMBL" id="JANBPT010000070">
    <property type="protein sequence ID" value="KAJ1928512.1"/>
    <property type="molecule type" value="Genomic_DNA"/>
</dbReference>
<keyword evidence="2" id="KW-0732">Signal</keyword>
<reference evidence="3" key="1">
    <citation type="submission" date="2022-07" db="EMBL/GenBank/DDBJ databases">
        <title>Phylogenomic reconstructions and comparative analyses of Kickxellomycotina fungi.</title>
        <authorList>
            <person name="Reynolds N.K."/>
            <person name="Stajich J.E."/>
            <person name="Barry K."/>
            <person name="Grigoriev I.V."/>
            <person name="Crous P."/>
            <person name="Smith M.E."/>
        </authorList>
    </citation>
    <scope>NUCLEOTIDE SEQUENCE</scope>
    <source>
        <strain evidence="3">RSA 861</strain>
    </source>
</reference>
<feature type="region of interest" description="Disordered" evidence="1">
    <location>
        <begin position="409"/>
        <end position="463"/>
    </location>
</feature>
<name>A0A9W8DW35_9FUNG</name>
<feature type="region of interest" description="Disordered" evidence="1">
    <location>
        <begin position="84"/>
        <end position="113"/>
    </location>
</feature>
<feature type="compositionally biased region" description="Polar residues" evidence="1">
    <location>
        <begin position="84"/>
        <end position="106"/>
    </location>
</feature>
<keyword evidence="4" id="KW-1185">Reference proteome</keyword>
<feature type="compositionally biased region" description="Low complexity" evidence="1">
    <location>
        <begin position="417"/>
        <end position="430"/>
    </location>
</feature>
<evidence type="ECO:0000313" key="3">
    <source>
        <dbReference type="EMBL" id="KAJ1928512.1"/>
    </source>
</evidence>
<sequence length="568" mass="62518">MTVTIVKMSLATLLGLVLLVSTSNGALDDPGTTAAHSPFNSVSYAQHLTMSPISERFVFPESFRQGSIQSPLYSQASTASYSPTWRSRSVSSDPGSESIARSTASEDSSEGGPPLGLEYIRQALAVPWTSAMYQLLPEIVGQYAGESKECGKVNQAELEQLADERRDYTFTFKEELLSGSAQRAININKLPEDVSPSVQLLESIKATGQALPHYELDDLIDSILWMLREQTIAYEGMPLLMAALEARTHDYGRPKIDHLRKCLKDVELKWKPPPLNPRSAKRLSLRWKDRYAREQSRHSGTTTPTADMDTMAVKVRKYAATQLLNWITYALSGASKFDRLCFVLDKLWHQSSIDSTPNESANLFPDFLFNLLSQINKVFDAKVYLEYQCKAALTRPVTSIHPSLMPPEWVSTAPARSPSSDTLVLSSSDGSSHKTPIRRNGRNGQVRKNPATPASWSLDSDVSGRTVVPGDRSMALSPSETGELSVLVMAKEFAERTSANPMPSHSNAAATPALGVLGTKDTLTKFQFLVLESTLNTPPKSTAVPRFPKLTRKASAISDWLSRTTSRE</sequence>
<proteinExistence type="predicted"/>
<feature type="signal peptide" evidence="2">
    <location>
        <begin position="1"/>
        <end position="25"/>
    </location>
</feature>
<gene>
    <name evidence="3" type="ORF">IWQ60_001986</name>
</gene>
<organism evidence="3 4">
    <name type="scientific">Tieghemiomyces parasiticus</name>
    <dbReference type="NCBI Taxonomy" id="78921"/>
    <lineage>
        <taxon>Eukaryota</taxon>
        <taxon>Fungi</taxon>
        <taxon>Fungi incertae sedis</taxon>
        <taxon>Zoopagomycota</taxon>
        <taxon>Kickxellomycotina</taxon>
        <taxon>Dimargaritomycetes</taxon>
        <taxon>Dimargaritales</taxon>
        <taxon>Dimargaritaceae</taxon>
        <taxon>Tieghemiomyces</taxon>
    </lineage>
</organism>
<dbReference type="AlphaFoldDB" id="A0A9W8DW35"/>
<dbReference type="Proteomes" id="UP001150569">
    <property type="component" value="Unassembled WGS sequence"/>
</dbReference>
<evidence type="ECO:0000256" key="1">
    <source>
        <dbReference type="SAM" id="MobiDB-lite"/>
    </source>
</evidence>
<feature type="chain" id="PRO_5040995763" evidence="2">
    <location>
        <begin position="26"/>
        <end position="568"/>
    </location>
</feature>
<comment type="caution">
    <text evidence="3">The sequence shown here is derived from an EMBL/GenBank/DDBJ whole genome shotgun (WGS) entry which is preliminary data.</text>
</comment>
<protein>
    <submittedName>
        <fullName evidence="3">Uncharacterized protein</fullName>
    </submittedName>
</protein>
<accession>A0A9W8DW35</accession>